<feature type="transmembrane region" description="Helical" evidence="6">
    <location>
        <begin position="402"/>
        <end position="423"/>
    </location>
</feature>
<feature type="transmembrane region" description="Helical" evidence="6">
    <location>
        <begin position="481"/>
        <end position="500"/>
    </location>
</feature>
<reference evidence="7 8" key="1">
    <citation type="journal article" date="2024" name="J. Plant Pathol.">
        <title>Sequence and assembly of the genome of Seiridium unicorne, isolate CBS 538.82, causal agent of cypress canker disease.</title>
        <authorList>
            <person name="Scali E."/>
            <person name="Rocca G.D."/>
            <person name="Danti R."/>
            <person name="Garbelotto M."/>
            <person name="Barberini S."/>
            <person name="Baroncelli R."/>
            <person name="Emiliani G."/>
        </authorList>
    </citation>
    <scope>NUCLEOTIDE SEQUENCE [LARGE SCALE GENOMIC DNA]</scope>
    <source>
        <strain evidence="7 8">BM-138-508</strain>
    </source>
</reference>
<evidence type="ECO:0000256" key="4">
    <source>
        <dbReference type="ARBA" id="ARBA00023136"/>
    </source>
</evidence>
<feature type="transmembrane region" description="Helical" evidence="6">
    <location>
        <begin position="332"/>
        <end position="355"/>
    </location>
</feature>
<evidence type="ECO:0000313" key="8">
    <source>
        <dbReference type="Proteomes" id="UP001408356"/>
    </source>
</evidence>
<organism evidence="7 8">
    <name type="scientific">Seiridium unicorne</name>
    <dbReference type="NCBI Taxonomy" id="138068"/>
    <lineage>
        <taxon>Eukaryota</taxon>
        <taxon>Fungi</taxon>
        <taxon>Dikarya</taxon>
        <taxon>Ascomycota</taxon>
        <taxon>Pezizomycotina</taxon>
        <taxon>Sordariomycetes</taxon>
        <taxon>Xylariomycetidae</taxon>
        <taxon>Amphisphaeriales</taxon>
        <taxon>Sporocadaceae</taxon>
        <taxon>Seiridium</taxon>
    </lineage>
</organism>
<feature type="transmembrane region" description="Helical" evidence="6">
    <location>
        <begin position="189"/>
        <end position="208"/>
    </location>
</feature>
<gene>
    <name evidence="7" type="ORF">SUNI508_09888</name>
</gene>
<dbReference type="EMBL" id="JARVKF010000409">
    <property type="protein sequence ID" value="KAK9416115.1"/>
    <property type="molecule type" value="Genomic_DNA"/>
</dbReference>
<sequence>MQRNDQDEAESFGGMESHRPRPKRTAISALLALVLLVNLATSLYQLPLNRVVERRLCREYYDEHDPSSIGPGGSVPEDMCKVDDVQKGIAWIQGAMDTAWIVGDFIMTIPLGFVAEKYGQRMVLWINLIPRVFMLSWAVVVGYFEQSLPTKAIIAGPFLSVLGGDCVFNSMTYALAAGITDNYVLRATYFGWMSSISYVVALLGLTLASATMSILLWLPFLIGIMLLLLAAPTILLLPDHPEAGNADSSHAEASEQSRPLISSPLLKAQGTERSVLHSIFERIETLKSLLASHTRNLMLLFVSFFLASLASSDSKLLAQYISKRYHWTFASAGYLLSGKAVVNFVLLTIVIPALLRSRHSSPSMQNSPKHTDRANIRYALTCLVISVIGAIAIGLAAELWLLIPSLFIYAIGSALPVFTLSLLKSPAISPERNDELKSTDTETHMFALVMMIKTLGSLVGAPLMATLWMRGISLGGAALGVPYFTSAACYALAIFAISMIRIQG</sequence>
<dbReference type="Pfam" id="PF07690">
    <property type="entry name" value="MFS_1"/>
    <property type="match status" value="1"/>
</dbReference>
<feature type="transmembrane region" description="Helical" evidence="6">
    <location>
        <begin position="214"/>
        <end position="237"/>
    </location>
</feature>
<accession>A0ABR2UNY0</accession>
<evidence type="ECO:0000256" key="3">
    <source>
        <dbReference type="ARBA" id="ARBA00022989"/>
    </source>
</evidence>
<name>A0ABR2UNY0_9PEZI</name>
<feature type="region of interest" description="Disordered" evidence="5">
    <location>
        <begin position="1"/>
        <end position="20"/>
    </location>
</feature>
<evidence type="ECO:0000256" key="6">
    <source>
        <dbReference type="SAM" id="Phobius"/>
    </source>
</evidence>
<dbReference type="Proteomes" id="UP001408356">
    <property type="component" value="Unassembled WGS sequence"/>
</dbReference>
<evidence type="ECO:0000313" key="7">
    <source>
        <dbReference type="EMBL" id="KAK9416115.1"/>
    </source>
</evidence>
<feature type="transmembrane region" description="Helical" evidence="6">
    <location>
        <begin position="156"/>
        <end position="177"/>
    </location>
</feature>
<dbReference type="CDD" id="cd06174">
    <property type="entry name" value="MFS"/>
    <property type="match status" value="1"/>
</dbReference>
<dbReference type="SUPFAM" id="SSF103473">
    <property type="entry name" value="MFS general substrate transporter"/>
    <property type="match status" value="1"/>
</dbReference>
<feature type="transmembrane region" description="Helical" evidence="6">
    <location>
        <begin position="122"/>
        <end position="144"/>
    </location>
</feature>
<dbReference type="Gene3D" id="1.20.1250.20">
    <property type="entry name" value="MFS general substrate transporter like domains"/>
    <property type="match status" value="1"/>
</dbReference>
<dbReference type="PANTHER" id="PTHR23507">
    <property type="entry name" value="ZGC:174356"/>
    <property type="match status" value="1"/>
</dbReference>
<comment type="subcellular location">
    <subcellularLocation>
        <location evidence="1">Membrane</location>
        <topology evidence="1">Multi-pass membrane protein</topology>
    </subcellularLocation>
</comment>
<evidence type="ECO:0000256" key="1">
    <source>
        <dbReference type="ARBA" id="ARBA00004141"/>
    </source>
</evidence>
<comment type="caution">
    <text evidence="7">The sequence shown here is derived from an EMBL/GenBank/DDBJ whole genome shotgun (WGS) entry which is preliminary data.</text>
</comment>
<keyword evidence="3 6" id="KW-1133">Transmembrane helix</keyword>
<dbReference type="InterPro" id="IPR011701">
    <property type="entry name" value="MFS"/>
</dbReference>
<feature type="transmembrane region" description="Helical" evidence="6">
    <location>
        <begin position="376"/>
        <end position="396"/>
    </location>
</feature>
<feature type="transmembrane region" description="Helical" evidence="6">
    <location>
        <begin position="98"/>
        <end position="115"/>
    </location>
</feature>
<feature type="transmembrane region" description="Helical" evidence="6">
    <location>
        <begin position="296"/>
        <end position="312"/>
    </location>
</feature>
<proteinExistence type="predicted"/>
<keyword evidence="8" id="KW-1185">Reference proteome</keyword>
<feature type="transmembrane region" description="Helical" evidence="6">
    <location>
        <begin position="444"/>
        <end position="469"/>
    </location>
</feature>
<keyword evidence="2 6" id="KW-0812">Transmembrane</keyword>
<feature type="transmembrane region" description="Helical" evidence="6">
    <location>
        <begin position="25"/>
        <end position="46"/>
    </location>
</feature>
<protein>
    <submittedName>
        <fullName evidence="7">Major facilitator superfamily (MFS) profile domain-containing protein</fullName>
    </submittedName>
</protein>
<dbReference type="InterPro" id="IPR036259">
    <property type="entry name" value="MFS_trans_sf"/>
</dbReference>
<evidence type="ECO:0000256" key="2">
    <source>
        <dbReference type="ARBA" id="ARBA00022692"/>
    </source>
</evidence>
<keyword evidence="4 6" id="KW-0472">Membrane</keyword>
<dbReference type="PANTHER" id="PTHR23507:SF8">
    <property type="entry name" value="MFS GENERAL SUBSTRATE TRANSPORTER"/>
    <property type="match status" value="1"/>
</dbReference>
<evidence type="ECO:0000256" key="5">
    <source>
        <dbReference type="SAM" id="MobiDB-lite"/>
    </source>
</evidence>